<sequence>MSDALAPGAPPPDPGTPAQLTAQLEGAVLAVPGVEALYSAAPLVATVVASVIATTVEAVTGKPRSTSSVSVSVSEREGGLKIAVKIGVAAPFAAPDVSRRVHDAITDQLDQNGNPVVTEIAVTVARID</sequence>
<comment type="caution">
    <text evidence="1">The sequence shown here is derived from an EMBL/GenBank/DDBJ whole genome shotgun (WGS) entry which is preliminary data.</text>
</comment>
<proteinExistence type="predicted"/>
<organism evidence="1 2">
    <name type="scientific">Cryobacterium sandaracinum</name>
    <dbReference type="NCBI Taxonomy" id="1259247"/>
    <lineage>
        <taxon>Bacteria</taxon>
        <taxon>Bacillati</taxon>
        <taxon>Actinomycetota</taxon>
        <taxon>Actinomycetes</taxon>
        <taxon>Micrococcales</taxon>
        <taxon>Microbacteriaceae</taxon>
        <taxon>Cryobacterium</taxon>
    </lineage>
</organism>
<name>A0ABY2JDR9_9MICO</name>
<evidence type="ECO:0008006" key="3">
    <source>
        <dbReference type="Google" id="ProtNLM"/>
    </source>
</evidence>
<protein>
    <recommendedName>
        <fullName evidence="3">Asp23/Gls24 family envelope stress response protein</fullName>
    </recommendedName>
</protein>
<reference evidence="1 2" key="1">
    <citation type="submission" date="2019-03" db="EMBL/GenBank/DDBJ databases">
        <title>Genomics of glacier-inhabiting Cryobacterium strains.</title>
        <authorList>
            <person name="Liu Q."/>
            <person name="Xin Y.-H."/>
        </authorList>
    </citation>
    <scope>NUCLEOTIDE SEQUENCE [LARGE SCALE GENOMIC DNA]</scope>
    <source>
        <strain evidence="1 2">TMT2-16</strain>
    </source>
</reference>
<keyword evidence="2" id="KW-1185">Reference proteome</keyword>
<dbReference type="EMBL" id="SOGO01000021">
    <property type="protein sequence ID" value="TFD03289.1"/>
    <property type="molecule type" value="Genomic_DNA"/>
</dbReference>
<dbReference type="Proteomes" id="UP000297851">
    <property type="component" value="Unassembled WGS sequence"/>
</dbReference>
<accession>A0ABY2JDR9</accession>
<evidence type="ECO:0000313" key="1">
    <source>
        <dbReference type="EMBL" id="TFD03289.1"/>
    </source>
</evidence>
<dbReference type="RefSeq" id="WP_134373232.1">
    <property type="nucleotide sequence ID" value="NZ_SOGO01000021.1"/>
</dbReference>
<evidence type="ECO:0000313" key="2">
    <source>
        <dbReference type="Proteomes" id="UP000297851"/>
    </source>
</evidence>
<gene>
    <name evidence="1" type="ORF">E3T25_06640</name>
</gene>